<evidence type="ECO:0000313" key="6">
    <source>
        <dbReference type="Proteomes" id="UP001596037"/>
    </source>
</evidence>
<feature type="domain" description="6-phosphogluconate dehydrogenase NADP-binding" evidence="3">
    <location>
        <begin position="11"/>
        <end position="170"/>
    </location>
</feature>
<comment type="caution">
    <text evidence="5">The sequence shown here is derived from an EMBL/GenBank/DDBJ whole genome shotgun (WGS) entry which is preliminary data.</text>
</comment>
<dbReference type="InterPro" id="IPR008927">
    <property type="entry name" value="6-PGluconate_DH-like_C_sf"/>
</dbReference>
<keyword evidence="2" id="KW-0520">NAD</keyword>
<dbReference type="Pfam" id="PF14833">
    <property type="entry name" value="NAD_binding_11"/>
    <property type="match status" value="1"/>
</dbReference>
<keyword evidence="1 5" id="KW-0560">Oxidoreductase</keyword>
<dbReference type="Gene3D" id="3.40.50.720">
    <property type="entry name" value="NAD(P)-binding Rossmann-like Domain"/>
    <property type="match status" value="1"/>
</dbReference>
<proteinExistence type="predicted"/>
<dbReference type="RefSeq" id="WP_376851018.1">
    <property type="nucleotide sequence ID" value="NZ_JBHSMF010000009.1"/>
</dbReference>
<dbReference type="Pfam" id="PF03446">
    <property type="entry name" value="NAD_binding_2"/>
    <property type="match status" value="1"/>
</dbReference>
<dbReference type="PIRSF" id="PIRSF000103">
    <property type="entry name" value="HIBADH"/>
    <property type="match status" value="1"/>
</dbReference>
<accession>A0ABW0NG44</accession>
<dbReference type="Gene3D" id="1.10.1040.10">
    <property type="entry name" value="N-(1-d-carboxylethyl)-l-norvaline Dehydrogenase, domain 2"/>
    <property type="match status" value="1"/>
</dbReference>
<dbReference type="PANTHER" id="PTHR43060:SF15">
    <property type="entry name" value="3-HYDROXYISOBUTYRATE DEHYDROGENASE-LIKE 1, MITOCHONDRIAL-RELATED"/>
    <property type="match status" value="1"/>
</dbReference>
<dbReference type="InterPro" id="IPR036291">
    <property type="entry name" value="NAD(P)-bd_dom_sf"/>
</dbReference>
<dbReference type="SUPFAM" id="SSF51735">
    <property type="entry name" value="NAD(P)-binding Rossmann-fold domains"/>
    <property type="match status" value="1"/>
</dbReference>
<dbReference type="SUPFAM" id="SSF48179">
    <property type="entry name" value="6-phosphogluconate dehydrogenase C-terminal domain-like"/>
    <property type="match status" value="1"/>
</dbReference>
<name>A0ABW0NG44_9BURK</name>
<dbReference type="InterPro" id="IPR013328">
    <property type="entry name" value="6PGD_dom2"/>
</dbReference>
<protein>
    <submittedName>
        <fullName evidence="5">NAD(P)-dependent oxidoreductase</fullName>
        <ecNumber evidence="5">1.1.-.-</ecNumber>
    </submittedName>
</protein>
<evidence type="ECO:0000259" key="4">
    <source>
        <dbReference type="Pfam" id="PF14833"/>
    </source>
</evidence>
<evidence type="ECO:0000259" key="3">
    <source>
        <dbReference type="Pfam" id="PF03446"/>
    </source>
</evidence>
<feature type="domain" description="3-hydroxyisobutyrate dehydrogenase-like NAD-binding" evidence="4">
    <location>
        <begin position="173"/>
        <end position="290"/>
    </location>
</feature>
<dbReference type="PANTHER" id="PTHR43060">
    <property type="entry name" value="3-HYDROXYISOBUTYRATE DEHYDROGENASE-LIKE 1, MITOCHONDRIAL-RELATED"/>
    <property type="match status" value="1"/>
</dbReference>
<dbReference type="InterPro" id="IPR029154">
    <property type="entry name" value="HIBADH-like_NADP-bd"/>
</dbReference>
<evidence type="ECO:0000313" key="5">
    <source>
        <dbReference type="EMBL" id="MFC5498942.1"/>
    </source>
</evidence>
<dbReference type="GO" id="GO:0016491">
    <property type="term" value="F:oxidoreductase activity"/>
    <property type="evidence" value="ECO:0007669"/>
    <property type="project" value="UniProtKB-KW"/>
</dbReference>
<sequence>MSTPSFGPQARIGIAGLGSMGAGIAHNLLKKGYPLRVFARRSDAAAPFIAAGAQAFPSAAAMARECDLVILSLSDAAAVEAVLFGDEGLAHGLRESCVVIDTSTIAAAAARRFGERLQGQGVIFIDAPVSGGQAGAQTGTLGCMVGGPAEAIDACREVLGAFCKSVTRVGDLGAGQTVKACNQVAVAGALLGVADAMALARAQGVDPALMREVLLGGTGRSFSLENHGPRIIEGKFKPGFRAALMRKDLRIALDTARAAGAVLPAATLAEQLLDALCEGGRADWDWSAMALEVQKLSGMAVPADKEP</sequence>
<reference evidence="6" key="1">
    <citation type="journal article" date="2019" name="Int. J. Syst. Evol. Microbiol.">
        <title>The Global Catalogue of Microorganisms (GCM) 10K type strain sequencing project: providing services to taxonomists for standard genome sequencing and annotation.</title>
        <authorList>
            <consortium name="The Broad Institute Genomics Platform"/>
            <consortium name="The Broad Institute Genome Sequencing Center for Infectious Disease"/>
            <person name="Wu L."/>
            <person name="Ma J."/>
        </authorList>
    </citation>
    <scope>NUCLEOTIDE SEQUENCE [LARGE SCALE GENOMIC DNA]</scope>
    <source>
        <strain evidence="6">CCUG 57401</strain>
    </source>
</reference>
<organism evidence="5 6">
    <name type="scientific">Caenimonas terrae</name>
    <dbReference type="NCBI Taxonomy" id="696074"/>
    <lineage>
        <taxon>Bacteria</taxon>
        <taxon>Pseudomonadati</taxon>
        <taxon>Pseudomonadota</taxon>
        <taxon>Betaproteobacteria</taxon>
        <taxon>Burkholderiales</taxon>
        <taxon>Comamonadaceae</taxon>
        <taxon>Caenimonas</taxon>
    </lineage>
</organism>
<dbReference type="InterPro" id="IPR006115">
    <property type="entry name" value="6PGDH_NADP-bd"/>
</dbReference>
<dbReference type="Proteomes" id="UP001596037">
    <property type="component" value="Unassembled WGS sequence"/>
</dbReference>
<gene>
    <name evidence="5" type="ORF">ACFPOE_15445</name>
</gene>
<evidence type="ECO:0000256" key="1">
    <source>
        <dbReference type="ARBA" id="ARBA00023002"/>
    </source>
</evidence>
<dbReference type="InterPro" id="IPR015815">
    <property type="entry name" value="HIBADH-related"/>
</dbReference>
<evidence type="ECO:0000256" key="2">
    <source>
        <dbReference type="ARBA" id="ARBA00023027"/>
    </source>
</evidence>
<dbReference type="EC" id="1.1.-.-" evidence="5"/>
<keyword evidence="6" id="KW-1185">Reference proteome</keyword>
<dbReference type="EMBL" id="JBHSMF010000009">
    <property type="protein sequence ID" value="MFC5498942.1"/>
    <property type="molecule type" value="Genomic_DNA"/>
</dbReference>